<organism evidence="4 5">
    <name type="scientific">Citrus x changshan-huyou</name>
    <dbReference type="NCBI Taxonomy" id="2935761"/>
    <lineage>
        <taxon>Eukaryota</taxon>
        <taxon>Viridiplantae</taxon>
        <taxon>Streptophyta</taxon>
        <taxon>Embryophyta</taxon>
        <taxon>Tracheophyta</taxon>
        <taxon>Spermatophyta</taxon>
        <taxon>Magnoliopsida</taxon>
        <taxon>eudicotyledons</taxon>
        <taxon>Gunneridae</taxon>
        <taxon>Pentapetalae</taxon>
        <taxon>rosids</taxon>
        <taxon>malvids</taxon>
        <taxon>Sapindales</taxon>
        <taxon>Rutaceae</taxon>
        <taxon>Aurantioideae</taxon>
        <taxon>Citrus</taxon>
    </lineage>
</organism>
<evidence type="ECO:0000256" key="2">
    <source>
        <dbReference type="SAM" id="MobiDB-lite"/>
    </source>
</evidence>
<keyword evidence="1" id="KW-0694">RNA-binding</keyword>
<dbReference type="InterPro" id="IPR007275">
    <property type="entry name" value="YTH_domain"/>
</dbReference>
<evidence type="ECO:0000313" key="5">
    <source>
        <dbReference type="Proteomes" id="UP001428341"/>
    </source>
</evidence>
<feature type="region of interest" description="Disordered" evidence="2">
    <location>
        <begin position="1"/>
        <end position="72"/>
    </location>
</feature>
<dbReference type="InterPro" id="IPR045168">
    <property type="entry name" value="YTH_prot"/>
</dbReference>
<keyword evidence="5" id="KW-1185">Reference proteome</keyword>
<dbReference type="Gene3D" id="3.10.590.10">
    <property type="entry name" value="ph1033 like domains"/>
    <property type="match status" value="2"/>
</dbReference>
<feature type="domain" description="YTH" evidence="3">
    <location>
        <begin position="348"/>
        <end position="549"/>
    </location>
</feature>
<proteinExistence type="inferred from homology"/>
<feature type="compositionally biased region" description="Polar residues" evidence="2">
    <location>
        <begin position="58"/>
        <end position="72"/>
    </location>
</feature>
<comment type="caution">
    <text evidence="4">The sequence shown here is derived from an EMBL/GenBank/DDBJ whole genome shotgun (WGS) entry which is preliminary data.</text>
</comment>
<accession>A0AAP0MN62</accession>
<dbReference type="EMBL" id="JBCGBO010000004">
    <property type="protein sequence ID" value="KAK9210276.1"/>
    <property type="molecule type" value="Genomic_DNA"/>
</dbReference>
<feature type="region of interest" description="Disordered" evidence="2">
    <location>
        <begin position="275"/>
        <end position="326"/>
    </location>
</feature>
<feature type="compositionally biased region" description="Basic and acidic residues" evidence="2">
    <location>
        <begin position="275"/>
        <end position="286"/>
    </location>
</feature>
<dbReference type="AlphaFoldDB" id="A0AAP0MN62"/>
<dbReference type="GO" id="GO:0005737">
    <property type="term" value="C:cytoplasm"/>
    <property type="evidence" value="ECO:0007669"/>
    <property type="project" value="TreeGrafter"/>
</dbReference>
<dbReference type="GO" id="GO:1990247">
    <property type="term" value="F:N6-methyladenosine-containing RNA reader activity"/>
    <property type="evidence" value="ECO:0007669"/>
    <property type="project" value="UniProtKB-UniRule"/>
</dbReference>
<comment type="function">
    <text evidence="1">Specifically recognizes and binds N6-methyladenosine (m6A)-containing RNAs, and regulates mRNA stability. M6A is a modification present at internal sites of mRNAs and some non-coding RNAs and plays a role in mRNA stability and processing.</text>
</comment>
<dbReference type="PANTHER" id="PTHR12357">
    <property type="entry name" value="YTH YT521-B HOMOLOGY DOMAIN-CONTAINING"/>
    <property type="match status" value="1"/>
</dbReference>
<gene>
    <name evidence="4" type="ORF">WN944_002646</name>
</gene>
<comment type="similarity">
    <text evidence="1">Belongs to the YTHDF family.</text>
</comment>
<dbReference type="Pfam" id="PF04146">
    <property type="entry name" value="YTH"/>
    <property type="match status" value="2"/>
</dbReference>
<dbReference type="Proteomes" id="UP001428341">
    <property type="component" value="Unassembled WGS sequence"/>
</dbReference>
<evidence type="ECO:0000256" key="1">
    <source>
        <dbReference type="RuleBase" id="RU369095"/>
    </source>
</evidence>
<dbReference type="PROSITE" id="PS50882">
    <property type="entry name" value="YTH"/>
    <property type="match status" value="1"/>
</dbReference>
<feature type="compositionally biased region" description="Low complexity" evidence="2">
    <location>
        <begin position="316"/>
        <end position="326"/>
    </location>
</feature>
<evidence type="ECO:0000313" key="4">
    <source>
        <dbReference type="EMBL" id="KAK9210276.1"/>
    </source>
</evidence>
<name>A0AAP0MN62_9ROSI</name>
<sequence length="670" mass="74200">MLSAGERPVKPDNSTEQLLSPKDERIVSANPSPDAAIIGPAKDFTEQPESADSRDYSSVHQLNTYNSHDPNMSYGYGNNTTWDGYSQYTNADGLHVSPVIYNDNTSLMFHSGYGFNPEMAYGQYSPIATQLPSIMVEGQLYSPQQIPFSPSYYPQQGPPNVPSALPVSPSEMMTSESSGDNLLFGPSSGYFVHFGSYGVNVSGNPASSPLTSPAAYPQPMGILGSYEQNIGQISQQQRSFNTFGLAPSSSTGNYPRGAVYQSSYFGSNDRVRLAADKGRRRERDQDSICISNESPAIDRNRGPRASKIKGKSSEQNLSSGSSKNNSSGSGINFELYNQFDFPTDYENAKFFVIKSFSEDNVHKSIKYGVWASTPHGNKKLDAAYHEAKETDNRCPIFLLFSVSLFILFCQGQLMTNLWMLFISFNSCPLERCCSSFVVMGLNVNGYGSAKNLLSFLKITNQYANMVNASGQFCGVAEMVGPVDFENSADYWQQDRWSGQFPVKWLIIKDVPNSRFRHLLLENNDNKPVTHSRDSQEVKLEQGVEMLRIFKEHDARTSILDDFDFYDERERSLKERRAKQQVSLTKDAPDLLANDSMNQISDRLAQSLQLQDSVEATPASIIGALSRTDVSGSLANDSINTISDSYSEAVESGYKSNKEIFTTETGSENQN</sequence>
<evidence type="ECO:0000259" key="3">
    <source>
        <dbReference type="PROSITE" id="PS50882"/>
    </source>
</evidence>
<dbReference type="GO" id="GO:0003729">
    <property type="term" value="F:mRNA binding"/>
    <property type="evidence" value="ECO:0007669"/>
    <property type="project" value="UniProtKB-UniRule"/>
</dbReference>
<dbReference type="CDD" id="cd21134">
    <property type="entry name" value="YTH"/>
    <property type="match status" value="1"/>
</dbReference>
<dbReference type="GO" id="GO:0061157">
    <property type="term" value="P:mRNA destabilization"/>
    <property type="evidence" value="ECO:0007669"/>
    <property type="project" value="TreeGrafter"/>
</dbReference>
<dbReference type="PANTHER" id="PTHR12357:SF77">
    <property type="entry name" value="YTH DOMAIN-CONTAINING FAMILY PROTEIN"/>
    <property type="match status" value="1"/>
</dbReference>
<reference evidence="4 5" key="1">
    <citation type="submission" date="2024-05" db="EMBL/GenBank/DDBJ databases">
        <title>Haplotype-resolved chromosome-level genome assembly of Huyou (Citrus changshanensis).</title>
        <authorList>
            <person name="Miao C."/>
            <person name="Chen W."/>
            <person name="Wu Y."/>
            <person name="Wang L."/>
            <person name="Zhao S."/>
            <person name="Grierson D."/>
            <person name="Xu C."/>
            <person name="Chen K."/>
        </authorList>
    </citation>
    <scope>NUCLEOTIDE SEQUENCE [LARGE SCALE GENOMIC DNA]</scope>
    <source>
        <strain evidence="4">01-14</strain>
        <tissue evidence="4">Leaf</tissue>
    </source>
</reference>
<protein>
    <recommendedName>
        <fullName evidence="1">YTH domain-containing family protein</fullName>
    </recommendedName>
</protein>